<protein>
    <submittedName>
        <fullName evidence="3">Uncharacterized iron-regulated membrane protein</fullName>
    </submittedName>
</protein>
<sequence length="483" mass="51528">MADEHDGGAAAEKADTPPKSGRRSKNSGTAGRAALRPLLWRLHFLGGVLAAPIVLSLAITGILFAWNPQIEQALHGKALTAVADGPTRPLSQQVAAATATHPDWSVTTVTPAAPRAPGGEQTTAVTLSPPETEPDRFGQPRGVTTVYVDPASAKVTGSIVENDRPEEWLRNLHSSWQLGTIATPLTELAASWVLVSLLTGLYLWWPRDRRALRRAFRFRRPGRARWRSLHGTLGAVVSVGLALLVVTGLTWTEYAGSWVDLAKSQFRSDAPAVSTQLTTAPATGGGPAGRSEVHEATSDPLARIDRVAATAEEAGLHGVVELEPPQRPGQAWTASVDDNRWPVTATSLAIDPGSGEVTDRVGWDDYPLLAKATTLGIDFHQAQLFGTVNRIGLTLLATALIVLVLAGYRTWWLRRPSGGLGVPPRTGPLLRTTPLPLLLGFGLLMVTLPVLGASFLVYLLLERLVRALRGPGRHTRTATGTGE</sequence>
<dbReference type="PANTHER" id="PTHR34219:SF1">
    <property type="entry name" value="PEPSY DOMAIN-CONTAINING PROTEIN"/>
    <property type="match status" value="1"/>
</dbReference>
<accession>A0A1H0YXR6</accession>
<feature type="region of interest" description="Disordered" evidence="1">
    <location>
        <begin position="274"/>
        <end position="297"/>
    </location>
</feature>
<gene>
    <name evidence="3" type="ORF">SAMN04489718_0728</name>
</gene>
<feature type="compositionally biased region" description="Basic and acidic residues" evidence="1">
    <location>
        <begin position="1"/>
        <end position="16"/>
    </location>
</feature>
<feature type="transmembrane region" description="Helical" evidence="2">
    <location>
        <begin position="188"/>
        <end position="205"/>
    </location>
</feature>
<dbReference type="Proteomes" id="UP000199301">
    <property type="component" value="Unassembled WGS sequence"/>
</dbReference>
<keyword evidence="2" id="KW-0812">Transmembrane</keyword>
<feature type="transmembrane region" description="Helical" evidence="2">
    <location>
        <begin position="42"/>
        <end position="66"/>
    </location>
</feature>
<evidence type="ECO:0000313" key="3">
    <source>
        <dbReference type="EMBL" id="SDQ19904.1"/>
    </source>
</evidence>
<proteinExistence type="predicted"/>
<dbReference type="PANTHER" id="PTHR34219">
    <property type="entry name" value="IRON-REGULATED INNER MEMBRANE PROTEIN-RELATED"/>
    <property type="match status" value="1"/>
</dbReference>
<feature type="region of interest" description="Disordered" evidence="1">
    <location>
        <begin position="112"/>
        <end position="141"/>
    </location>
</feature>
<keyword evidence="4" id="KW-1185">Reference proteome</keyword>
<dbReference type="InterPro" id="IPR005625">
    <property type="entry name" value="PepSY-ass_TM"/>
</dbReference>
<dbReference type="RefSeq" id="WP_092521020.1">
    <property type="nucleotide sequence ID" value="NZ_FNKO01000001.1"/>
</dbReference>
<dbReference type="STRING" id="995062.SAMN04489718_0728"/>
<dbReference type="EMBL" id="FNKO01000001">
    <property type="protein sequence ID" value="SDQ19904.1"/>
    <property type="molecule type" value="Genomic_DNA"/>
</dbReference>
<feature type="transmembrane region" description="Helical" evidence="2">
    <location>
        <begin position="391"/>
        <end position="408"/>
    </location>
</feature>
<keyword evidence="2" id="KW-0472">Membrane</keyword>
<keyword evidence="2" id="KW-1133">Transmembrane helix</keyword>
<evidence type="ECO:0000313" key="4">
    <source>
        <dbReference type="Proteomes" id="UP000199301"/>
    </source>
</evidence>
<reference evidence="4" key="1">
    <citation type="submission" date="2016-10" db="EMBL/GenBank/DDBJ databases">
        <authorList>
            <person name="Varghese N."/>
            <person name="Submissions S."/>
        </authorList>
    </citation>
    <scope>NUCLEOTIDE SEQUENCE [LARGE SCALE GENOMIC DNA]</scope>
    <source>
        <strain evidence="4">DSM 45459</strain>
    </source>
</reference>
<feature type="transmembrane region" description="Helical" evidence="2">
    <location>
        <begin position="435"/>
        <end position="461"/>
    </location>
</feature>
<organism evidence="3 4">
    <name type="scientific">Actinopolyspora saharensis</name>
    <dbReference type="NCBI Taxonomy" id="995062"/>
    <lineage>
        <taxon>Bacteria</taxon>
        <taxon>Bacillati</taxon>
        <taxon>Actinomycetota</taxon>
        <taxon>Actinomycetes</taxon>
        <taxon>Actinopolysporales</taxon>
        <taxon>Actinopolysporaceae</taxon>
        <taxon>Actinopolyspora</taxon>
    </lineage>
</organism>
<dbReference type="Pfam" id="PF03929">
    <property type="entry name" value="PepSY_TM"/>
    <property type="match status" value="1"/>
</dbReference>
<dbReference type="OrthoDB" id="9791166at2"/>
<feature type="region of interest" description="Disordered" evidence="1">
    <location>
        <begin position="1"/>
        <end position="29"/>
    </location>
</feature>
<evidence type="ECO:0000256" key="2">
    <source>
        <dbReference type="SAM" id="Phobius"/>
    </source>
</evidence>
<dbReference type="AlphaFoldDB" id="A0A1H0YXR6"/>
<evidence type="ECO:0000256" key="1">
    <source>
        <dbReference type="SAM" id="MobiDB-lite"/>
    </source>
</evidence>
<name>A0A1H0YXR6_9ACTN</name>